<keyword evidence="3" id="KW-1185">Reference proteome</keyword>
<accession>A0ABP4ZCY9</accession>
<reference evidence="3" key="1">
    <citation type="journal article" date="2019" name="Int. J. Syst. Evol. Microbiol.">
        <title>The Global Catalogue of Microorganisms (GCM) 10K type strain sequencing project: providing services to taxonomists for standard genome sequencing and annotation.</title>
        <authorList>
            <consortium name="The Broad Institute Genomics Platform"/>
            <consortium name="The Broad Institute Genome Sequencing Center for Infectious Disease"/>
            <person name="Wu L."/>
            <person name="Ma J."/>
        </authorList>
    </citation>
    <scope>NUCLEOTIDE SEQUENCE [LARGE SCALE GENOMIC DNA]</scope>
    <source>
        <strain evidence="3">JCM 14326</strain>
    </source>
</reference>
<evidence type="ECO:0000313" key="2">
    <source>
        <dbReference type="EMBL" id="GAA1851779.1"/>
    </source>
</evidence>
<protein>
    <submittedName>
        <fullName evidence="2">Uncharacterized protein</fullName>
    </submittedName>
</protein>
<evidence type="ECO:0000256" key="1">
    <source>
        <dbReference type="SAM" id="MobiDB-lite"/>
    </source>
</evidence>
<feature type="region of interest" description="Disordered" evidence="1">
    <location>
        <begin position="49"/>
        <end position="81"/>
    </location>
</feature>
<sequence>MPGGDHPPRTHQEHLGRVLREQALDQSGLAPTVGSTIVRDLRKGKLQHVLNVSRERPASPHAHGRVRRGIEDRRIPGLPGT</sequence>
<gene>
    <name evidence="2" type="ORF">GCM10009751_05430</name>
</gene>
<comment type="caution">
    <text evidence="2">The sequence shown here is derived from an EMBL/GenBank/DDBJ whole genome shotgun (WGS) entry which is preliminary data.</text>
</comment>
<evidence type="ECO:0000313" key="3">
    <source>
        <dbReference type="Proteomes" id="UP001501094"/>
    </source>
</evidence>
<dbReference type="EMBL" id="BAAANL010000001">
    <property type="protein sequence ID" value="GAA1851779.1"/>
    <property type="molecule type" value="Genomic_DNA"/>
</dbReference>
<proteinExistence type="predicted"/>
<name>A0ABP4ZCY9_9MICO</name>
<organism evidence="2 3">
    <name type="scientific">Myceligenerans crystallogenes</name>
    <dbReference type="NCBI Taxonomy" id="316335"/>
    <lineage>
        <taxon>Bacteria</taxon>
        <taxon>Bacillati</taxon>
        <taxon>Actinomycetota</taxon>
        <taxon>Actinomycetes</taxon>
        <taxon>Micrococcales</taxon>
        <taxon>Promicromonosporaceae</taxon>
        <taxon>Myceligenerans</taxon>
    </lineage>
</organism>
<dbReference type="Proteomes" id="UP001501094">
    <property type="component" value="Unassembled WGS sequence"/>
</dbReference>